<keyword evidence="2" id="KW-0812">Transmembrane</keyword>
<evidence type="ECO:0000256" key="1">
    <source>
        <dbReference type="SAM" id="MobiDB-lite"/>
    </source>
</evidence>
<gene>
    <name evidence="3" type="ORF">C7C46_00650</name>
</gene>
<dbReference type="AlphaFoldDB" id="A0A2V4NWL6"/>
<evidence type="ECO:0000313" key="3">
    <source>
        <dbReference type="EMBL" id="PYC88416.1"/>
    </source>
</evidence>
<evidence type="ECO:0008006" key="5">
    <source>
        <dbReference type="Google" id="ProtNLM"/>
    </source>
</evidence>
<dbReference type="EMBL" id="PYBW01000004">
    <property type="protein sequence ID" value="PYC88416.1"/>
    <property type="molecule type" value="Genomic_DNA"/>
</dbReference>
<sequence>MNPTGSADEPKPLPHHRAVRPINETQILRRAQHLIDASGLLPAVETVLHTSTGTPRLFPARALLTGLALHALRQEEMHLTKVTATLAQLSPSAQRALGLASLGNEGASYRMVWHAYDRLVTALDAGTVTIAHSHPGPFVDHRTGEVLCPDDCPHETITPDAFQQRLLAASIPVSVALSGSVAIDSTDYETWARRRSWSAAPDVDPDHLPVKPRKKSSSKDGKDGKRDRHPANEPGWPRTGHDGRAQNTLDPDARDGYRSGTNLTPGGIFCGHDLHLAVNARTLSGEEVPFLIRGMRLSPAGSHKGQAGLAALDQTRQCDASRSEQPVVRDVLIDRGYSYCIPSSWAHPVRLRGIEPVFDLHPNQRGTHPGPIAGTVVIDGTVFTDALPEQLRDLPGFRIGMPREEKLALHARYDQRAVYAFTPHSARDTDGYQRLKGPALAGRVRCPNTPASLRLPHTRPTTGCRRGTPCGCGKTLTLPPDTLAWTWQRHIWGTTDWAQDYGRRAAVESSNAEIKIHRAHLDRGHTRVFGTLKNAVLIAFTLAAVNIHLLRDWHAKRRRPDPWATLLGETSPAPANVPGQRTRTRRRITSLSELAGAAPPG</sequence>
<keyword evidence="2" id="KW-0472">Membrane</keyword>
<accession>A0A2V4NWL6</accession>
<reference evidence="3 4" key="1">
    <citation type="submission" date="2018-03" db="EMBL/GenBank/DDBJ databases">
        <title>Bioinformatic expansion and discovery of thiopeptide antibiotics.</title>
        <authorList>
            <person name="Schwalen C.J."/>
            <person name="Hudson G.A."/>
            <person name="Mitchell D.A."/>
        </authorList>
    </citation>
    <scope>NUCLEOTIDE SEQUENCE [LARGE SCALE GENOMIC DNA]</scope>
    <source>
        <strain evidence="3 4">ATCC 21389</strain>
    </source>
</reference>
<organism evidence="3 4">
    <name type="scientific">Streptomyces tateyamensis</name>
    <dbReference type="NCBI Taxonomy" id="565073"/>
    <lineage>
        <taxon>Bacteria</taxon>
        <taxon>Bacillati</taxon>
        <taxon>Actinomycetota</taxon>
        <taxon>Actinomycetes</taxon>
        <taxon>Kitasatosporales</taxon>
        <taxon>Streptomycetaceae</taxon>
        <taxon>Streptomyces</taxon>
    </lineage>
</organism>
<keyword evidence="2" id="KW-1133">Transmembrane helix</keyword>
<feature type="region of interest" description="Disordered" evidence="1">
    <location>
        <begin position="196"/>
        <end position="257"/>
    </location>
</feature>
<protein>
    <recommendedName>
        <fullName evidence="5">Transposase DDE domain-containing protein</fullName>
    </recommendedName>
</protein>
<proteinExistence type="predicted"/>
<dbReference type="RefSeq" id="WP_110664535.1">
    <property type="nucleotide sequence ID" value="NZ_PYBW01000004.1"/>
</dbReference>
<name>A0A2V4NWL6_9ACTN</name>
<evidence type="ECO:0000256" key="2">
    <source>
        <dbReference type="SAM" id="Phobius"/>
    </source>
</evidence>
<comment type="caution">
    <text evidence="3">The sequence shown here is derived from an EMBL/GenBank/DDBJ whole genome shotgun (WGS) entry which is preliminary data.</text>
</comment>
<feature type="transmembrane region" description="Helical" evidence="2">
    <location>
        <begin position="532"/>
        <end position="550"/>
    </location>
</feature>
<feature type="region of interest" description="Disordered" evidence="1">
    <location>
        <begin position="564"/>
        <end position="583"/>
    </location>
</feature>
<dbReference type="Proteomes" id="UP000248039">
    <property type="component" value="Unassembled WGS sequence"/>
</dbReference>
<feature type="compositionally biased region" description="Basic and acidic residues" evidence="1">
    <location>
        <begin position="217"/>
        <end position="231"/>
    </location>
</feature>
<evidence type="ECO:0000313" key="4">
    <source>
        <dbReference type="Proteomes" id="UP000248039"/>
    </source>
</evidence>
<keyword evidence="4" id="KW-1185">Reference proteome</keyword>